<dbReference type="EMBL" id="JASNJE010000005">
    <property type="protein sequence ID" value="MDK3072658.1"/>
    <property type="molecule type" value="Genomic_DNA"/>
</dbReference>
<reference evidence="2 3" key="1">
    <citation type="submission" date="2023-05" db="EMBL/GenBank/DDBJ databases">
        <title>Sedimentitalea sp. nov. JM2-8.</title>
        <authorList>
            <person name="Huang J."/>
        </authorList>
    </citation>
    <scope>NUCLEOTIDE SEQUENCE [LARGE SCALE GENOMIC DNA]</scope>
    <source>
        <strain evidence="2 3">JM2-8</strain>
    </source>
</reference>
<gene>
    <name evidence="2" type="ORF">QO034_06005</name>
</gene>
<evidence type="ECO:0000256" key="1">
    <source>
        <dbReference type="ARBA" id="ARBA00005254"/>
    </source>
</evidence>
<dbReference type="EC" id="4.2.1.17" evidence="2"/>
<dbReference type="Proteomes" id="UP001227126">
    <property type="component" value="Unassembled WGS sequence"/>
</dbReference>
<comment type="similarity">
    <text evidence="1">Belongs to the enoyl-CoA hydratase/isomerase family.</text>
</comment>
<keyword evidence="3" id="KW-1185">Reference proteome</keyword>
<comment type="caution">
    <text evidence="2">The sequence shown here is derived from an EMBL/GenBank/DDBJ whole genome shotgun (WGS) entry which is preliminary data.</text>
</comment>
<protein>
    <submittedName>
        <fullName evidence="2">Enoyl-CoA hydratase</fullName>
        <ecNumber evidence="2">4.2.1.17</ecNumber>
    </submittedName>
</protein>
<dbReference type="SUPFAM" id="SSF52096">
    <property type="entry name" value="ClpP/crotonase"/>
    <property type="match status" value="1"/>
</dbReference>
<keyword evidence="2" id="KW-0456">Lyase</keyword>
<dbReference type="PANTHER" id="PTHR43802">
    <property type="entry name" value="ENOYL-COA HYDRATASE"/>
    <property type="match status" value="1"/>
</dbReference>
<dbReference type="InterPro" id="IPR029045">
    <property type="entry name" value="ClpP/crotonase-like_dom_sf"/>
</dbReference>
<evidence type="ECO:0000313" key="3">
    <source>
        <dbReference type="Proteomes" id="UP001227126"/>
    </source>
</evidence>
<proteinExistence type="inferred from homology"/>
<dbReference type="PANTHER" id="PTHR43802:SF1">
    <property type="entry name" value="IP11341P-RELATED"/>
    <property type="match status" value="1"/>
</dbReference>
<dbReference type="RefSeq" id="WP_284484597.1">
    <property type="nucleotide sequence ID" value="NZ_JASNJE010000005.1"/>
</dbReference>
<dbReference type="Gene3D" id="3.90.226.10">
    <property type="entry name" value="2-enoyl-CoA Hydratase, Chain A, domain 1"/>
    <property type="match status" value="1"/>
</dbReference>
<dbReference type="CDD" id="cd06558">
    <property type="entry name" value="crotonase-like"/>
    <property type="match status" value="1"/>
</dbReference>
<dbReference type="GO" id="GO:0004300">
    <property type="term" value="F:enoyl-CoA hydratase activity"/>
    <property type="evidence" value="ECO:0007669"/>
    <property type="project" value="UniProtKB-EC"/>
</dbReference>
<organism evidence="2 3">
    <name type="scientific">Sedimentitalea xiamensis</name>
    <dbReference type="NCBI Taxonomy" id="3050037"/>
    <lineage>
        <taxon>Bacteria</taxon>
        <taxon>Pseudomonadati</taxon>
        <taxon>Pseudomonadota</taxon>
        <taxon>Alphaproteobacteria</taxon>
        <taxon>Rhodobacterales</taxon>
        <taxon>Paracoccaceae</taxon>
        <taxon>Sedimentitalea</taxon>
    </lineage>
</organism>
<accession>A0ABT7FC16</accession>
<evidence type="ECO:0000313" key="2">
    <source>
        <dbReference type="EMBL" id="MDK3072658.1"/>
    </source>
</evidence>
<dbReference type="Pfam" id="PF00378">
    <property type="entry name" value="ECH_1"/>
    <property type="match status" value="1"/>
</dbReference>
<dbReference type="InterPro" id="IPR001753">
    <property type="entry name" value="Enoyl-CoA_hydra/iso"/>
</dbReference>
<dbReference type="NCBIfam" id="NF004840">
    <property type="entry name" value="PRK06190.1"/>
    <property type="match status" value="1"/>
</dbReference>
<name>A0ABT7FC16_9RHOB</name>
<sequence length="268" mass="28540">MTEGTAASVVLCRRAGPILEVTLNRPDKMNALSRQMVRALTDVLAQSSRDDDIRAIILTGRGRAFCGGLDLGEIAGPDGISGFQWHGPDSLFAVAKACPHPIISAVNGFAITGGLELALLGDFLIAAETAQFGDTHSRVGITPSWGMTQVLPRLIGVNRARQMSLTGAFIDAGTALAWGLVNEVLPDHALMDRARELAGQIAETDVTTMREIRQLLALSAEHGLTEGMAQETDVFDRHIARVSAGDVARNRARVIARGRKIAGKDKIA</sequence>